<proteinExistence type="inferred from homology"/>
<evidence type="ECO:0000256" key="6">
    <source>
        <dbReference type="ARBA" id="ARBA00023274"/>
    </source>
</evidence>
<keyword evidence="6 9" id="KW-0687">Ribonucleoprotein</keyword>
<evidence type="ECO:0000256" key="9">
    <source>
        <dbReference type="RuleBase" id="RU004413"/>
    </source>
</evidence>
<accession>A0A9Q0Y733</accession>
<dbReference type="Gene3D" id="3.90.1170.10">
    <property type="entry name" value="Ribosomal protein L10e/L16"/>
    <property type="match status" value="1"/>
</dbReference>
<gene>
    <name evidence="11" type="ORF">JRQ81_000151</name>
</gene>
<keyword evidence="5" id="KW-0496">Mitochondrion</keyword>
<dbReference type="InterPro" id="IPR016180">
    <property type="entry name" value="Ribosomal_uL16_dom"/>
</dbReference>
<dbReference type="GO" id="GO:0005743">
    <property type="term" value="C:mitochondrial inner membrane"/>
    <property type="evidence" value="ECO:0007669"/>
    <property type="project" value="UniProtKB-ARBA"/>
</dbReference>
<evidence type="ECO:0000313" key="11">
    <source>
        <dbReference type="EMBL" id="KAJ7344201.1"/>
    </source>
</evidence>
<feature type="region of interest" description="Disordered" evidence="10">
    <location>
        <begin position="1"/>
        <end position="20"/>
    </location>
</feature>
<evidence type="ECO:0000313" key="12">
    <source>
        <dbReference type="Proteomes" id="UP001142489"/>
    </source>
</evidence>
<dbReference type="GO" id="GO:0005762">
    <property type="term" value="C:mitochondrial large ribosomal subunit"/>
    <property type="evidence" value="ECO:0007669"/>
    <property type="project" value="TreeGrafter"/>
</dbReference>
<protein>
    <recommendedName>
        <fullName evidence="7">Large ribosomal subunit protein uL16m</fullName>
    </recommendedName>
    <alternativeName>
        <fullName evidence="8">39S ribosomal protein L16, mitochondrial</fullName>
    </alternativeName>
</protein>
<evidence type="ECO:0000256" key="7">
    <source>
        <dbReference type="ARBA" id="ARBA00035302"/>
    </source>
</evidence>
<evidence type="ECO:0000256" key="1">
    <source>
        <dbReference type="ARBA" id="ARBA00004173"/>
    </source>
</evidence>
<name>A0A9Q0Y733_9SAUR</name>
<dbReference type="CDD" id="cd01433">
    <property type="entry name" value="Ribosomal_L16_L10e"/>
    <property type="match status" value="1"/>
</dbReference>
<evidence type="ECO:0000256" key="2">
    <source>
        <dbReference type="ARBA" id="ARBA00008931"/>
    </source>
</evidence>
<dbReference type="GO" id="GO:0003735">
    <property type="term" value="F:structural constituent of ribosome"/>
    <property type="evidence" value="ECO:0007669"/>
    <property type="project" value="InterPro"/>
</dbReference>
<dbReference type="SUPFAM" id="SSF54686">
    <property type="entry name" value="Ribosomal protein L16p/L10e"/>
    <property type="match status" value="1"/>
</dbReference>
<dbReference type="PANTHER" id="PTHR12220:SF13">
    <property type="entry name" value="LARGE RIBOSOMAL SUBUNIT PROTEIN UL16M"/>
    <property type="match status" value="1"/>
</dbReference>
<dbReference type="EMBL" id="JAPFRF010000001">
    <property type="protein sequence ID" value="KAJ7344201.1"/>
    <property type="molecule type" value="Genomic_DNA"/>
</dbReference>
<sequence>MQVRRVQGTSAPKARLDASPQPTLLSLSLSSGPRMGRLAILETMRNCWLPSTPVNRSESRGGPDEVREARFAHSSSSTTRCTGATHKKRALRPSFPPGGGVPLSSPERSIRVHRFPAGLSPEVLLSGRIKRAGVVRCEARLPRRDGPPGCPPCGCASGALYSRSAELRQVRSAPSRAAAAAGSSTTRILTAGLKNYIIPPDYSGITIPEKPKLKIVERAPSVAVKRQPKNLRDIYGPSQEATEFTEGQYGIMALDGGYLRWEHTEMMRVAINRHLNTKTMFALWRFPPPSKPITRKGLGHRMGGGKGSIDHYVTPIKSGRLLVEVGGRCEFIEVEHFLKQVAKKLPFKAKVVSRQSLEEMREAQEERRRNNQNPWTFERIVKGNMLGIRRYVSPYDVQLKGCYWGKFFLPDRV</sequence>
<dbReference type="FunFam" id="3.90.1170.10:FF:000005">
    <property type="entry name" value="39S ribosomal protein L16, mitochondrial"/>
    <property type="match status" value="1"/>
</dbReference>
<dbReference type="OrthoDB" id="268521at2759"/>
<dbReference type="PANTHER" id="PTHR12220">
    <property type="entry name" value="50S/60S RIBOSOMAL PROTEIN L16"/>
    <property type="match status" value="1"/>
</dbReference>
<reference evidence="11" key="1">
    <citation type="journal article" date="2023" name="DNA Res.">
        <title>Chromosome-level genome assembly of Phrynocephalus forsythii using third-generation DNA sequencing and Hi-C analysis.</title>
        <authorList>
            <person name="Qi Y."/>
            <person name="Zhao W."/>
            <person name="Zhao Y."/>
            <person name="Niu C."/>
            <person name="Cao S."/>
            <person name="Zhang Y."/>
        </authorList>
    </citation>
    <scope>NUCLEOTIDE SEQUENCE</scope>
    <source>
        <tissue evidence="11">Muscle</tissue>
    </source>
</reference>
<comment type="caution">
    <text evidence="11">The sequence shown here is derived from an EMBL/GenBank/DDBJ whole genome shotgun (WGS) entry which is preliminary data.</text>
</comment>
<keyword evidence="4 9" id="KW-0689">Ribosomal protein</keyword>
<dbReference type="PRINTS" id="PR00060">
    <property type="entry name" value="RIBOSOMALL16"/>
</dbReference>
<keyword evidence="3" id="KW-0809">Transit peptide</keyword>
<dbReference type="InterPro" id="IPR047873">
    <property type="entry name" value="Ribosomal_uL16"/>
</dbReference>
<comment type="similarity">
    <text evidence="2 9">Belongs to the universal ribosomal protein uL16 family.</text>
</comment>
<dbReference type="InterPro" id="IPR000114">
    <property type="entry name" value="Ribosomal_uL16_bact-type"/>
</dbReference>
<dbReference type="GO" id="GO:0032543">
    <property type="term" value="P:mitochondrial translation"/>
    <property type="evidence" value="ECO:0007669"/>
    <property type="project" value="TreeGrafter"/>
</dbReference>
<evidence type="ECO:0000256" key="8">
    <source>
        <dbReference type="ARBA" id="ARBA00035440"/>
    </source>
</evidence>
<feature type="region of interest" description="Disordered" evidence="10">
    <location>
        <begin position="50"/>
        <end position="106"/>
    </location>
</feature>
<dbReference type="Proteomes" id="UP001142489">
    <property type="component" value="Unassembled WGS sequence"/>
</dbReference>
<evidence type="ECO:0000256" key="4">
    <source>
        <dbReference type="ARBA" id="ARBA00022980"/>
    </source>
</evidence>
<evidence type="ECO:0000256" key="5">
    <source>
        <dbReference type="ARBA" id="ARBA00023128"/>
    </source>
</evidence>
<keyword evidence="12" id="KW-1185">Reference proteome</keyword>
<evidence type="ECO:0000256" key="3">
    <source>
        <dbReference type="ARBA" id="ARBA00022946"/>
    </source>
</evidence>
<organism evidence="11 12">
    <name type="scientific">Phrynocephalus forsythii</name>
    <dbReference type="NCBI Taxonomy" id="171643"/>
    <lineage>
        <taxon>Eukaryota</taxon>
        <taxon>Metazoa</taxon>
        <taxon>Chordata</taxon>
        <taxon>Craniata</taxon>
        <taxon>Vertebrata</taxon>
        <taxon>Euteleostomi</taxon>
        <taxon>Lepidosauria</taxon>
        <taxon>Squamata</taxon>
        <taxon>Bifurcata</taxon>
        <taxon>Unidentata</taxon>
        <taxon>Episquamata</taxon>
        <taxon>Toxicofera</taxon>
        <taxon>Iguania</taxon>
        <taxon>Acrodonta</taxon>
        <taxon>Agamidae</taxon>
        <taxon>Agaminae</taxon>
        <taxon>Phrynocephalus</taxon>
    </lineage>
</organism>
<dbReference type="AlphaFoldDB" id="A0A9Q0Y733"/>
<dbReference type="Pfam" id="PF00252">
    <property type="entry name" value="Ribosomal_L16"/>
    <property type="match status" value="1"/>
</dbReference>
<dbReference type="GO" id="GO:0019843">
    <property type="term" value="F:rRNA binding"/>
    <property type="evidence" value="ECO:0007669"/>
    <property type="project" value="InterPro"/>
</dbReference>
<evidence type="ECO:0000256" key="10">
    <source>
        <dbReference type="SAM" id="MobiDB-lite"/>
    </source>
</evidence>
<feature type="compositionally biased region" description="Polar residues" evidence="10">
    <location>
        <begin position="73"/>
        <end position="82"/>
    </location>
</feature>
<comment type="subcellular location">
    <subcellularLocation>
        <location evidence="1">Mitochondrion</location>
    </subcellularLocation>
</comment>
<dbReference type="InterPro" id="IPR036920">
    <property type="entry name" value="Ribosomal_uL16_sf"/>
</dbReference>
<feature type="compositionally biased region" description="Basic and acidic residues" evidence="10">
    <location>
        <begin position="57"/>
        <end position="71"/>
    </location>
</feature>